<protein>
    <recommendedName>
        <fullName evidence="14">ATP synthase subunit b</fullName>
    </recommendedName>
    <alternativeName>
        <fullName evidence="14">ATP synthase F(0) sector subunit b</fullName>
    </alternativeName>
    <alternativeName>
        <fullName evidence="14">ATPase subunit I</fullName>
    </alternativeName>
    <alternativeName>
        <fullName evidence="14">F-type ATPase subunit b</fullName>
        <shortName evidence="14">F-ATPase subunit b</shortName>
    </alternativeName>
</protein>
<keyword evidence="5 14" id="KW-0138">CF(0)</keyword>
<evidence type="ECO:0000256" key="8">
    <source>
        <dbReference type="ARBA" id="ARBA00022989"/>
    </source>
</evidence>
<dbReference type="Proteomes" id="UP001500121">
    <property type="component" value="Unassembled WGS sequence"/>
</dbReference>
<proteinExistence type="inferred from homology"/>
<comment type="caution">
    <text evidence="17">The sequence shown here is derived from an EMBL/GenBank/DDBJ whole genome shotgun (WGS) entry which is preliminary data.</text>
</comment>
<evidence type="ECO:0000256" key="14">
    <source>
        <dbReference type="HAMAP-Rule" id="MF_01398"/>
    </source>
</evidence>
<keyword evidence="18" id="KW-1185">Reference proteome</keyword>
<keyword evidence="3 14" id="KW-0813">Transport</keyword>
<reference evidence="18" key="1">
    <citation type="journal article" date="2019" name="Int. J. Syst. Evol. Microbiol.">
        <title>The Global Catalogue of Microorganisms (GCM) 10K type strain sequencing project: providing services to taxonomists for standard genome sequencing and annotation.</title>
        <authorList>
            <consortium name="The Broad Institute Genomics Platform"/>
            <consortium name="The Broad Institute Genome Sequencing Center for Infectious Disease"/>
            <person name="Wu L."/>
            <person name="Ma J."/>
        </authorList>
    </citation>
    <scope>NUCLEOTIDE SEQUENCE [LARGE SCALE GENOMIC DNA]</scope>
    <source>
        <strain evidence="18">JCM 19015</strain>
    </source>
</reference>
<keyword evidence="6 14" id="KW-0812">Transmembrane</keyword>
<dbReference type="NCBIfam" id="TIGR01144">
    <property type="entry name" value="ATP_synt_b"/>
    <property type="match status" value="1"/>
</dbReference>
<evidence type="ECO:0000256" key="4">
    <source>
        <dbReference type="ARBA" id="ARBA00022475"/>
    </source>
</evidence>
<dbReference type="InterPro" id="IPR028987">
    <property type="entry name" value="ATP_synth_B-like_membr_sf"/>
</dbReference>
<evidence type="ECO:0000256" key="13">
    <source>
        <dbReference type="ARBA" id="ARBA00025830"/>
    </source>
</evidence>
<evidence type="ECO:0000256" key="9">
    <source>
        <dbReference type="ARBA" id="ARBA00023065"/>
    </source>
</evidence>
<evidence type="ECO:0000256" key="3">
    <source>
        <dbReference type="ARBA" id="ARBA00022448"/>
    </source>
</evidence>
<keyword evidence="7 14" id="KW-0375">Hydrogen ion transport</keyword>
<dbReference type="CDD" id="cd06503">
    <property type="entry name" value="ATP-synt_Fo_b"/>
    <property type="match status" value="1"/>
</dbReference>
<sequence>MGGVILMETSGGNSPLGPLLPEVYDLVWSLVIFAVILFVVVRFGVPRMNKILDARSAAIEGNIQQAQAAQREANEALERYNAQLADARVEAGKIRDQAREDAKRILAEARGQAQTEADRIVASGNAQVEANRAKAEADLRNGVGALAISLASGIVGEHLENDENSTAYVDRFLADLEVGGGAAKR</sequence>
<dbReference type="NCBIfam" id="NF004412">
    <property type="entry name" value="PRK05759.1-3"/>
    <property type="match status" value="1"/>
</dbReference>
<dbReference type="InterPro" id="IPR050059">
    <property type="entry name" value="ATP_synthase_B_chain"/>
</dbReference>
<evidence type="ECO:0000256" key="15">
    <source>
        <dbReference type="RuleBase" id="RU003848"/>
    </source>
</evidence>
<dbReference type="RefSeq" id="WP_345479452.1">
    <property type="nucleotide sequence ID" value="NZ_BAABLP010000001.1"/>
</dbReference>
<evidence type="ECO:0000256" key="7">
    <source>
        <dbReference type="ARBA" id="ARBA00022781"/>
    </source>
</evidence>
<evidence type="ECO:0000256" key="11">
    <source>
        <dbReference type="ARBA" id="ARBA00023310"/>
    </source>
</evidence>
<dbReference type="SUPFAM" id="SSF81573">
    <property type="entry name" value="F1F0 ATP synthase subunit B, membrane domain"/>
    <property type="match status" value="1"/>
</dbReference>
<comment type="function">
    <text evidence="12 14">F(1)F(0) ATP synthase produces ATP from ADP in the presence of a proton or sodium gradient. F-type ATPases consist of two structural domains, F(1) containing the extramembraneous catalytic core and F(0) containing the membrane proton channel, linked together by a central stalk and a peripheral stalk. During catalysis, ATP synthesis in the catalytic domain of F(1) is coupled via a rotary mechanism of the central stalk subunits to proton translocation.</text>
</comment>
<keyword evidence="11 14" id="KW-0066">ATP synthesis</keyword>
<dbReference type="HAMAP" id="MF_01398">
    <property type="entry name" value="ATP_synth_b_bprime"/>
    <property type="match status" value="1"/>
</dbReference>
<keyword evidence="4 14" id="KW-1003">Cell membrane</keyword>
<dbReference type="Gene3D" id="1.20.5.620">
    <property type="entry name" value="F1F0 ATP synthase subunit B, membrane domain"/>
    <property type="match status" value="1"/>
</dbReference>
<keyword evidence="16" id="KW-0175">Coiled coil</keyword>
<comment type="subcellular location">
    <subcellularLocation>
        <location evidence="1 14">Cell membrane</location>
        <topology evidence="1 14">Single-pass membrane protein</topology>
    </subcellularLocation>
</comment>
<evidence type="ECO:0000256" key="5">
    <source>
        <dbReference type="ARBA" id="ARBA00022547"/>
    </source>
</evidence>
<evidence type="ECO:0000256" key="6">
    <source>
        <dbReference type="ARBA" id="ARBA00022692"/>
    </source>
</evidence>
<dbReference type="PANTHER" id="PTHR33445:SF1">
    <property type="entry name" value="ATP SYNTHASE SUBUNIT B"/>
    <property type="match status" value="1"/>
</dbReference>
<keyword evidence="8 14" id="KW-1133">Transmembrane helix</keyword>
<dbReference type="EMBL" id="BAABLP010000001">
    <property type="protein sequence ID" value="GAA4738246.1"/>
    <property type="molecule type" value="Genomic_DNA"/>
</dbReference>
<keyword evidence="9 14" id="KW-0406">Ion transport</keyword>
<comment type="function">
    <text evidence="14">Component of the F(0) channel, it forms part of the peripheral stalk, linking F(1) to F(0).</text>
</comment>
<dbReference type="PANTHER" id="PTHR33445">
    <property type="entry name" value="ATP SYNTHASE SUBUNIT B', CHLOROPLASTIC"/>
    <property type="match status" value="1"/>
</dbReference>
<comment type="similarity">
    <text evidence="2 14 15">Belongs to the ATPase B chain family.</text>
</comment>
<keyword evidence="10 14" id="KW-0472">Membrane</keyword>
<evidence type="ECO:0000256" key="16">
    <source>
        <dbReference type="SAM" id="Coils"/>
    </source>
</evidence>
<dbReference type="InterPro" id="IPR005864">
    <property type="entry name" value="ATP_synth_F0_bsu_bac"/>
</dbReference>
<gene>
    <name evidence="14" type="primary">atpF</name>
    <name evidence="17" type="ORF">GCM10025783_05990</name>
</gene>
<feature type="coiled-coil region" evidence="16">
    <location>
        <begin position="59"/>
        <end position="97"/>
    </location>
</feature>
<accession>A0ABP8YTM2</accession>
<comment type="subunit">
    <text evidence="13 14">F-type ATPases have 2 components, F(1) - the catalytic core - and F(0) - the membrane proton channel. F(1) has five subunits: alpha(3), beta(3), gamma(1), delta(1), epsilon(1). F(0) has three main subunits: a(1), b(2) and c(10-14). The alpha and beta chains form an alternating ring which encloses part of the gamma chain. F(1) is attached to F(0) by a central stalk formed by the gamma and epsilon chains, while a peripheral stalk is formed by the delta and b chains.</text>
</comment>
<evidence type="ECO:0000256" key="1">
    <source>
        <dbReference type="ARBA" id="ARBA00004162"/>
    </source>
</evidence>
<name>A0ABP8YTM2_9MICO</name>
<evidence type="ECO:0000256" key="12">
    <source>
        <dbReference type="ARBA" id="ARBA00025198"/>
    </source>
</evidence>
<feature type="transmembrane region" description="Helical" evidence="14">
    <location>
        <begin position="26"/>
        <end position="45"/>
    </location>
</feature>
<evidence type="ECO:0000256" key="10">
    <source>
        <dbReference type="ARBA" id="ARBA00023136"/>
    </source>
</evidence>
<organism evidence="17 18">
    <name type="scientific">Amnibacterium soli</name>
    <dbReference type="NCBI Taxonomy" id="1282736"/>
    <lineage>
        <taxon>Bacteria</taxon>
        <taxon>Bacillati</taxon>
        <taxon>Actinomycetota</taxon>
        <taxon>Actinomycetes</taxon>
        <taxon>Micrococcales</taxon>
        <taxon>Microbacteriaceae</taxon>
        <taxon>Amnibacterium</taxon>
    </lineage>
</organism>
<evidence type="ECO:0000256" key="2">
    <source>
        <dbReference type="ARBA" id="ARBA00005513"/>
    </source>
</evidence>
<evidence type="ECO:0000313" key="18">
    <source>
        <dbReference type="Proteomes" id="UP001500121"/>
    </source>
</evidence>
<evidence type="ECO:0000313" key="17">
    <source>
        <dbReference type="EMBL" id="GAA4738246.1"/>
    </source>
</evidence>
<dbReference type="Pfam" id="PF00430">
    <property type="entry name" value="ATP-synt_B"/>
    <property type="match status" value="1"/>
</dbReference>
<dbReference type="InterPro" id="IPR002146">
    <property type="entry name" value="ATP_synth_b/b'su_bac/chlpt"/>
</dbReference>